<organism evidence="2 3">
    <name type="scientific">Cryobacterium algoritolerans</name>
    <dbReference type="NCBI Taxonomy" id="1259184"/>
    <lineage>
        <taxon>Bacteria</taxon>
        <taxon>Bacillati</taxon>
        <taxon>Actinomycetota</taxon>
        <taxon>Actinomycetes</taxon>
        <taxon>Micrococcales</taxon>
        <taxon>Microbacteriaceae</taxon>
        <taxon>Cryobacterium</taxon>
    </lineage>
</organism>
<keyword evidence="3" id="KW-1185">Reference proteome</keyword>
<dbReference type="InterPro" id="IPR018713">
    <property type="entry name" value="MPAB/Lcp_cat_dom"/>
</dbReference>
<dbReference type="OrthoDB" id="108890at2"/>
<dbReference type="AlphaFoldDB" id="A0A4R8WXG4"/>
<dbReference type="PANTHER" id="PTHR36151:SF3">
    <property type="entry name" value="ER-BOUND OXYGENASE MPAB_MPAB'_RUBBER OXYGENASE CATALYTIC DOMAIN-CONTAINING PROTEIN"/>
    <property type="match status" value="1"/>
</dbReference>
<evidence type="ECO:0000313" key="2">
    <source>
        <dbReference type="EMBL" id="TFC21224.1"/>
    </source>
</evidence>
<reference evidence="2 3" key="1">
    <citation type="submission" date="2019-03" db="EMBL/GenBank/DDBJ databases">
        <title>Genomics of glacier-inhabiting Cryobacterium strains.</title>
        <authorList>
            <person name="Liu Q."/>
            <person name="Xin Y.-H."/>
        </authorList>
    </citation>
    <scope>NUCLEOTIDE SEQUENCE [LARGE SCALE GENOMIC DNA]</scope>
    <source>
        <strain evidence="2 3">MDT1-3</strain>
    </source>
</reference>
<dbReference type="PANTHER" id="PTHR36151">
    <property type="entry name" value="BLR2777 PROTEIN"/>
    <property type="match status" value="1"/>
</dbReference>
<gene>
    <name evidence="2" type="ORF">E3O19_00325</name>
</gene>
<dbReference type="Pfam" id="PF09995">
    <property type="entry name" value="MPAB_Lcp_cat"/>
    <property type="match status" value="1"/>
</dbReference>
<dbReference type="Proteomes" id="UP000298412">
    <property type="component" value="Unassembled WGS sequence"/>
</dbReference>
<dbReference type="EMBL" id="SOFP01000005">
    <property type="protein sequence ID" value="TFC21224.1"/>
    <property type="molecule type" value="Genomic_DNA"/>
</dbReference>
<protein>
    <submittedName>
        <fullName evidence="2">DUF2236 domain-containing protein</fullName>
    </submittedName>
</protein>
<evidence type="ECO:0000313" key="3">
    <source>
        <dbReference type="Proteomes" id="UP000298412"/>
    </source>
</evidence>
<evidence type="ECO:0000259" key="1">
    <source>
        <dbReference type="Pfam" id="PF09995"/>
    </source>
</evidence>
<accession>A0A4R8WXG4</accession>
<feature type="domain" description="ER-bound oxygenase mpaB/mpaB'/Rubber oxygenase catalytic" evidence="1">
    <location>
        <begin position="48"/>
        <end position="261"/>
    </location>
</feature>
<sequence length="300" mass="32828">MCMGRFVDSWRSHLLVTFSGNGEGRPQWVEKIELGDDVGFFGPGSAAWAVHGGTATMVAGIRALLMQTLHPGAMAGVHDWSRYKEDPLGRLSGTIQWLVTVTFGDTALAELESSRVGRFHDRVTGTYRDAQGIERPYAAGDPDLLAWVHIVFTDAFLQSHTIWGGPIPGGADGYVCEWAKAGELVGVRNPPRSSQELQRQLDAFRDAGTLKSDERVAEAVRFIRNPPLRPAMMPFYRIMFAGAVASIPREYRDLLGVRRSMLPVVWGTGTVLGMVRFLLGRSSTSEDAARARIARLAASA</sequence>
<proteinExistence type="predicted"/>
<comment type="caution">
    <text evidence="2">The sequence shown here is derived from an EMBL/GenBank/DDBJ whole genome shotgun (WGS) entry which is preliminary data.</text>
</comment>
<name>A0A4R8WXG4_9MICO</name>
<dbReference type="GO" id="GO:0016491">
    <property type="term" value="F:oxidoreductase activity"/>
    <property type="evidence" value="ECO:0007669"/>
    <property type="project" value="InterPro"/>
</dbReference>